<evidence type="ECO:0000256" key="1">
    <source>
        <dbReference type="SAM" id="MobiDB-lite"/>
    </source>
</evidence>
<proteinExistence type="predicted"/>
<name>A0ABY9R447_9BACT</name>
<dbReference type="RefSeq" id="WP_309541351.1">
    <property type="nucleotide sequence ID" value="NZ_CP133659.1"/>
</dbReference>
<keyword evidence="3" id="KW-1185">Reference proteome</keyword>
<gene>
    <name evidence="2" type="ORF">KPS_003459</name>
</gene>
<sequence>MKRLNHKSGHEGMRGLGTEKNGSTVFHGSMKHNPCQTCDNGANHGWQGFAAHVSL</sequence>
<evidence type="ECO:0000313" key="3">
    <source>
        <dbReference type="Proteomes" id="UP001180616"/>
    </source>
</evidence>
<dbReference type="EMBL" id="CP133659">
    <property type="protein sequence ID" value="WMW65340.1"/>
    <property type="molecule type" value="Genomic_DNA"/>
</dbReference>
<protein>
    <submittedName>
        <fullName evidence="2">Uncharacterized protein</fullName>
    </submittedName>
</protein>
<dbReference type="Proteomes" id="UP001180616">
    <property type="component" value="Chromosome"/>
</dbReference>
<feature type="region of interest" description="Disordered" evidence="1">
    <location>
        <begin position="1"/>
        <end position="28"/>
    </location>
</feature>
<evidence type="ECO:0000313" key="2">
    <source>
        <dbReference type="EMBL" id="WMW65340.1"/>
    </source>
</evidence>
<accession>A0ABY9R447</accession>
<organism evidence="2 3">
    <name type="scientific">Nitratidesulfovibrio liaohensis</name>
    <dbReference type="NCBI Taxonomy" id="2604158"/>
    <lineage>
        <taxon>Bacteria</taxon>
        <taxon>Pseudomonadati</taxon>
        <taxon>Thermodesulfobacteriota</taxon>
        <taxon>Desulfovibrionia</taxon>
        <taxon>Desulfovibrionales</taxon>
        <taxon>Desulfovibrionaceae</taxon>
        <taxon>Nitratidesulfovibrio</taxon>
    </lineage>
</organism>
<reference evidence="2" key="1">
    <citation type="submission" date="2023-09" db="EMBL/GenBank/DDBJ databases">
        <authorList>
            <consortium name="CW5 consortium"/>
            <person name="Lu C.-W."/>
        </authorList>
    </citation>
    <scope>NUCLEOTIDE SEQUENCE</scope>
    <source>
        <strain evidence="2">KPS</strain>
    </source>
</reference>